<dbReference type="CDD" id="cd23935">
    <property type="entry name" value="AGPR_2_C"/>
    <property type="match status" value="1"/>
</dbReference>
<evidence type="ECO:0000256" key="5">
    <source>
        <dbReference type="ARBA" id="ARBA00023002"/>
    </source>
</evidence>
<evidence type="ECO:0000256" key="7">
    <source>
        <dbReference type="PROSITE-ProRule" id="PRU10010"/>
    </source>
</evidence>
<dbReference type="Gene3D" id="3.30.360.10">
    <property type="entry name" value="Dihydrodipicolinate Reductase, domain 2"/>
    <property type="match status" value="1"/>
</dbReference>
<evidence type="ECO:0000313" key="11">
    <source>
        <dbReference type="EMBL" id="MFK5732568.1"/>
    </source>
</evidence>
<comment type="subcellular location">
    <subcellularLocation>
        <location evidence="6">Cytoplasm</location>
    </subcellularLocation>
</comment>
<dbReference type="GO" id="GO:0051287">
    <property type="term" value="F:NAD binding"/>
    <property type="evidence" value="ECO:0007669"/>
    <property type="project" value="InterPro"/>
</dbReference>
<name>A0A923JTE7_9PSED</name>
<dbReference type="Proteomes" id="UP000599879">
    <property type="component" value="Unassembled WGS sequence"/>
</dbReference>
<evidence type="ECO:0000256" key="2">
    <source>
        <dbReference type="ARBA" id="ARBA00022571"/>
    </source>
</evidence>
<dbReference type="NCBIfam" id="TIGR01851">
    <property type="entry name" value="argC_other"/>
    <property type="match status" value="1"/>
</dbReference>
<evidence type="ECO:0000256" key="3">
    <source>
        <dbReference type="ARBA" id="ARBA00022605"/>
    </source>
</evidence>
<dbReference type="PROSITE" id="PS01224">
    <property type="entry name" value="ARGC"/>
    <property type="match status" value="1"/>
</dbReference>
<dbReference type="Proteomes" id="UP001621534">
    <property type="component" value="Unassembled WGS sequence"/>
</dbReference>
<dbReference type="InterPro" id="IPR050085">
    <property type="entry name" value="AGPR"/>
</dbReference>
<dbReference type="InterPro" id="IPR036291">
    <property type="entry name" value="NAD(P)-bd_dom_sf"/>
</dbReference>
<protein>
    <recommendedName>
        <fullName evidence="6">N-acetyl-gamma-glutamyl-phosphate reductase</fullName>
        <shortName evidence="6">AGPR</shortName>
        <ecNumber evidence="6">1.2.1.38</ecNumber>
    </recommendedName>
    <alternativeName>
        <fullName evidence="6">N-acetyl-glutamate semialdehyde dehydrogenase</fullName>
        <shortName evidence="6">NAGSA dehydrogenase</shortName>
    </alternativeName>
</protein>
<proteinExistence type="inferred from homology"/>
<dbReference type="AlphaFoldDB" id="A0A923JTE7"/>
<evidence type="ECO:0000256" key="1">
    <source>
        <dbReference type="ARBA" id="ARBA00022490"/>
    </source>
</evidence>
<dbReference type="EMBL" id="JABWRE020000001">
    <property type="protein sequence ID" value="MBV4535787.1"/>
    <property type="molecule type" value="Genomic_DNA"/>
</dbReference>
<dbReference type="PANTHER" id="PTHR32338:SF10">
    <property type="entry name" value="N-ACETYL-GAMMA-GLUTAMYL-PHOSPHATE REDUCTASE, CHLOROPLASTIC-RELATED"/>
    <property type="match status" value="1"/>
</dbReference>
<evidence type="ECO:0000313" key="12">
    <source>
        <dbReference type="Proteomes" id="UP001621534"/>
    </source>
</evidence>
<dbReference type="InterPro" id="IPR058924">
    <property type="entry name" value="AGPR_dimerisation_dom"/>
</dbReference>
<dbReference type="InterPro" id="IPR000534">
    <property type="entry name" value="Semialdehyde_DH_NAD-bd"/>
</dbReference>
<keyword evidence="1 6" id="KW-0963">Cytoplasm</keyword>
<evidence type="ECO:0000313" key="10">
    <source>
        <dbReference type="EMBL" id="MBV4535787.1"/>
    </source>
</evidence>
<comment type="caution">
    <text evidence="9">The sequence shown here is derived from an EMBL/GenBank/DDBJ whole genome shotgun (WGS) entry which is preliminary data.</text>
</comment>
<keyword evidence="5 6" id="KW-0560">Oxidoreductase</keyword>
<accession>A0A923JTE7</accession>
<evidence type="ECO:0000256" key="4">
    <source>
        <dbReference type="ARBA" id="ARBA00022857"/>
    </source>
</evidence>
<reference evidence="11 12" key="1">
    <citation type="journal article" date="2012" name="Plant Soil">
        <title>Screening of plant growth-promoting traits in arsenic-resistant bacteria isolated from the rhizosphere of soybean plants from Argentinean agricultural soil.</title>
        <authorList>
            <person name="Wevar Oller A.L."/>
            <person name="Talano M.A."/>
            <person name="Agostini E."/>
        </authorList>
    </citation>
    <scope>NUCLEOTIDE SEQUENCE [LARGE SCALE GENOMIC DNA]</scope>
    <source>
        <strain evidence="11 12">AW4</strain>
    </source>
</reference>
<dbReference type="SUPFAM" id="SSF51735">
    <property type="entry name" value="NAD(P)-binding Rossmann-fold domains"/>
    <property type="match status" value="1"/>
</dbReference>
<comment type="function">
    <text evidence="6">Catalyzes the NADPH-dependent reduction of N-acetyl-5-glutamyl phosphate to yield N-acetyl-L-glutamate 5-semialdehyde.</text>
</comment>
<evidence type="ECO:0000313" key="9">
    <source>
        <dbReference type="EMBL" id="MBC3439972.1"/>
    </source>
</evidence>
<reference evidence="9" key="2">
    <citation type="journal article" date="2020" name="Microorganisms">
        <title>Reliable Identification of Environmental Pseudomonas Isolates Using the rpoD Gene.</title>
        <authorList>
            <consortium name="The Broad Institute Genome Sequencing Platform"/>
            <person name="Girard L."/>
            <person name="Lood C."/>
            <person name="Rokni-Zadeh H."/>
            <person name="van Noort V."/>
            <person name="Lavigne R."/>
            <person name="De Mot R."/>
        </authorList>
    </citation>
    <scope>NUCLEOTIDE SEQUENCE</scope>
    <source>
        <strain evidence="9">SWRI10</strain>
    </source>
</reference>
<comment type="catalytic activity">
    <reaction evidence="6">
        <text>N-acetyl-L-glutamate 5-semialdehyde + phosphate + NADP(+) = N-acetyl-L-glutamyl 5-phosphate + NADPH + H(+)</text>
        <dbReference type="Rhea" id="RHEA:21588"/>
        <dbReference type="ChEBI" id="CHEBI:15378"/>
        <dbReference type="ChEBI" id="CHEBI:29123"/>
        <dbReference type="ChEBI" id="CHEBI:43474"/>
        <dbReference type="ChEBI" id="CHEBI:57783"/>
        <dbReference type="ChEBI" id="CHEBI:57936"/>
        <dbReference type="ChEBI" id="CHEBI:58349"/>
        <dbReference type="EC" id="1.2.1.38"/>
    </reaction>
</comment>
<dbReference type="EC" id="1.2.1.38" evidence="6"/>
<dbReference type="Gene3D" id="3.40.50.720">
    <property type="entry name" value="NAD(P)-binding Rossmann-like Domain"/>
    <property type="match status" value="1"/>
</dbReference>
<dbReference type="GO" id="GO:0005737">
    <property type="term" value="C:cytoplasm"/>
    <property type="evidence" value="ECO:0007669"/>
    <property type="project" value="UniProtKB-SubCell"/>
</dbReference>
<feature type="domain" description="Semialdehyde dehydrogenase NAD-binding" evidence="8">
    <location>
        <begin position="5"/>
        <end position="106"/>
    </location>
</feature>
<dbReference type="SMART" id="SM00859">
    <property type="entry name" value="Semialdhyde_dh"/>
    <property type="match status" value="1"/>
</dbReference>
<dbReference type="Pfam" id="PF01118">
    <property type="entry name" value="Semialdhyde_dh"/>
    <property type="match status" value="1"/>
</dbReference>
<reference evidence="10" key="4">
    <citation type="submission" date="2021-06" db="EMBL/GenBank/DDBJ databases">
        <title>Updating the genus Pseudomonas: Description of 43 new species and partition of the Pseudomonas putida group.</title>
        <authorList>
            <person name="Girard L."/>
            <person name="Lood C."/>
            <person name="Vandamme P."/>
            <person name="Rokni-Zadeh H."/>
            <person name="Van Noort V."/>
            <person name="Hofte M."/>
            <person name="Lavigne R."/>
            <person name="De Mot R."/>
        </authorList>
    </citation>
    <scope>NUCLEOTIDE SEQUENCE</scope>
    <source>
        <strain evidence="10">SWRI10</strain>
    </source>
</reference>
<dbReference type="GO" id="GO:0006526">
    <property type="term" value="P:L-arginine biosynthetic process"/>
    <property type="evidence" value="ECO:0007669"/>
    <property type="project" value="UniProtKB-UniRule"/>
</dbReference>
<feature type="active site" evidence="6 7">
    <location>
        <position position="117"/>
    </location>
</feature>
<sequence>MTQPLVFIDGDQGTTGLQIHARLQGRNDLRLLTLPEAERKDRQRRSQAINSADIALLCLPDAAAIEAVGAIDNPQVRVIDASSAHRTTPGWVYGLPELDAQQPERIAQAKRVSNPGCYPTGAIALLRPLIQAGLLPADYPFTVQAISGYSGGGRAAVERHEQHREGKLPTLQLYGLELAHKHVPEIEQHAGLSARPVFLPGYGDYRQGIVLSIAVQLRLLPGKVSAEHLQACLEQHYQGARHVQVMPLHQHGPAAALDPEALNDTNDLRLALFANPEHGQVVLTAVFDNLGKGASGAAVQNLDLMLAALEERGRFGKTG</sequence>
<dbReference type="InterPro" id="IPR010136">
    <property type="entry name" value="AGPR_type-2"/>
</dbReference>
<dbReference type="EMBL" id="JABWRE010000002">
    <property type="protein sequence ID" value="MBC3439972.1"/>
    <property type="molecule type" value="Genomic_DNA"/>
</dbReference>
<evidence type="ECO:0000259" key="8">
    <source>
        <dbReference type="SMART" id="SM00859"/>
    </source>
</evidence>
<dbReference type="Pfam" id="PF22698">
    <property type="entry name" value="Semialdhyde_dhC_1"/>
    <property type="match status" value="1"/>
</dbReference>
<reference evidence="11" key="5">
    <citation type="submission" date="2021-07" db="EMBL/GenBank/DDBJ databases">
        <authorList>
            <person name="Wevar Oller A.L."/>
            <person name="Talano M.A."/>
            <person name="Torres Tejerizo G.A."/>
            <person name="Agostini E."/>
        </authorList>
    </citation>
    <scope>NUCLEOTIDE SEQUENCE</scope>
    <source>
        <strain evidence="11">AW4</strain>
    </source>
</reference>
<dbReference type="InterPro" id="IPR023013">
    <property type="entry name" value="AGPR_AS"/>
</dbReference>
<keyword evidence="2 6" id="KW-0055">Arginine biosynthesis</keyword>
<keyword evidence="12" id="KW-1185">Reference proteome</keyword>
<dbReference type="HAMAP" id="MF_01110">
    <property type="entry name" value="ArgC_type2"/>
    <property type="match status" value="1"/>
</dbReference>
<dbReference type="RefSeq" id="WP_186553541.1">
    <property type="nucleotide sequence ID" value="NZ_JABWRE020000001.1"/>
</dbReference>
<keyword evidence="4 6" id="KW-0521">NADP</keyword>
<organism evidence="9">
    <name type="scientific">Pseudomonas urmiensis</name>
    <dbReference type="NCBI Taxonomy" id="2745493"/>
    <lineage>
        <taxon>Bacteria</taxon>
        <taxon>Pseudomonadati</taxon>
        <taxon>Pseudomonadota</taxon>
        <taxon>Gammaproteobacteria</taxon>
        <taxon>Pseudomonadales</taxon>
        <taxon>Pseudomonadaceae</taxon>
        <taxon>Pseudomonas</taxon>
    </lineage>
</organism>
<gene>
    <name evidence="6 9" type="primary">argC</name>
    <name evidence="10" type="ORF">HU737_007350</name>
    <name evidence="9" type="ORF">HU737_04705</name>
    <name evidence="11" type="ORF">KW869_03450</name>
</gene>
<dbReference type="SUPFAM" id="SSF55347">
    <property type="entry name" value="Glyceraldehyde-3-phosphate dehydrogenase-like, C-terminal domain"/>
    <property type="match status" value="1"/>
</dbReference>
<dbReference type="PANTHER" id="PTHR32338">
    <property type="entry name" value="N-ACETYL-GAMMA-GLUTAMYL-PHOSPHATE REDUCTASE, CHLOROPLASTIC-RELATED-RELATED"/>
    <property type="match status" value="1"/>
</dbReference>
<dbReference type="EMBL" id="JAHWXS010000002">
    <property type="protein sequence ID" value="MFK5732568.1"/>
    <property type="molecule type" value="Genomic_DNA"/>
</dbReference>
<comment type="pathway">
    <text evidence="6">Amino-acid biosynthesis; L-arginine biosynthesis; N(2)-acetyl-L-ornithine from L-glutamate: step 3/4.</text>
</comment>
<comment type="similarity">
    <text evidence="6">Belongs to the NAGSA dehydrogenase family. Type 2 subfamily.</text>
</comment>
<dbReference type="CDD" id="cd17896">
    <property type="entry name" value="AGPR_2_N"/>
    <property type="match status" value="1"/>
</dbReference>
<keyword evidence="3 6" id="KW-0028">Amino-acid biosynthesis</keyword>
<dbReference type="GO" id="GO:0003942">
    <property type="term" value="F:N-acetyl-gamma-glutamyl-phosphate reductase activity"/>
    <property type="evidence" value="ECO:0007669"/>
    <property type="project" value="UniProtKB-UniRule"/>
</dbReference>
<evidence type="ECO:0000256" key="6">
    <source>
        <dbReference type="HAMAP-Rule" id="MF_01110"/>
    </source>
</evidence>
<reference evidence="9" key="3">
    <citation type="submission" date="2020-07" db="EMBL/GenBank/DDBJ databases">
        <authorList>
            <person name="Lood C."/>
            <person name="Girard L."/>
        </authorList>
    </citation>
    <scope>NUCLEOTIDE SEQUENCE</scope>
    <source>
        <strain evidence="9">SWRI10</strain>
    </source>
</reference>